<proteinExistence type="predicted"/>
<name>A0A378TM78_9MYCO</name>
<dbReference type="InterPro" id="IPR019922">
    <property type="entry name" value="Lucif-like_OxRdatse_MSMEG_4141"/>
</dbReference>
<evidence type="ECO:0000313" key="3">
    <source>
        <dbReference type="Proteomes" id="UP000254978"/>
    </source>
</evidence>
<dbReference type="Pfam" id="PF00296">
    <property type="entry name" value="Bac_luciferase"/>
    <property type="match status" value="1"/>
</dbReference>
<dbReference type="RefSeq" id="WP_115280603.1">
    <property type="nucleotide sequence ID" value="NZ_AP022600.1"/>
</dbReference>
<dbReference type="InterPro" id="IPR036661">
    <property type="entry name" value="Luciferase-like_sf"/>
</dbReference>
<organism evidence="2 3">
    <name type="scientific">Mycolicibacterium tokaiense</name>
    <dbReference type="NCBI Taxonomy" id="39695"/>
    <lineage>
        <taxon>Bacteria</taxon>
        <taxon>Bacillati</taxon>
        <taxon>Actinomycetota</taxon>
        <taxon>Actinomycetes</taxon>
        <taxon>Mycobacteriales</taxon>
        <taxon>Mycobacteriaceae</taxon>
        <taxon>Mycolicibacterium</taxon>
    </lineage>
</organism>
<evidence type="ECO:0000259" key="1">
    <source>
        <dbReference type="Pfam" id="PF00296"/>
    </source>
</evidence>
<protein>
    <submittedName>
        <fullName evidence="2">Putative F420-dependent oxidoreductase, MSMEG_4141 family</fullName>
    </submittedName>
</protein>
<evidence type="ECO:0000313" key="2">
    <source>
        <dbReference type="EMBL" id="STZ61740.1"/>
    </source>
</evidence>
<dbReference type="NCBIfam" id="TIGR03620">
    <property type="entry name" value="F420_MSMEG_4141"/>
    <property type="match status" value="1"/>
</dbReference>
<gene>
    <name evidence="2" type="ORF">NCTC10821_05297</name>
</gene>
<keyword evidence="3" id="KW-1185">Reference proteome</keyword>
<dbReference type="InterPro" id="IPR011251">
    <property type="entry name" value="Luciferase-like_dom"/>
</dbReference>
<dbReference type="EMBL" id="UGQT01000001">
    <property type="protein sequence ID" value="STZ61740.1"/>
    <property type="molecule type" value="Genomic_DNA"/>
</dbReference>
<sequence>MTDLGPWGIAVSNADLAAAPALEDLGFTTMWLAGGQLDRLSRLDDLLTASRNAVVASAIIPADVYPPSAVTELYRRTEANFPGRLLVGLGGPQHTPTMAAAEAYLDQLDEVPPHRRVLAAMGPRKLDLARRRAAGAIPILVTPEYTAYARSTLGPDRLLAVGLFVVLDDDPRTARRVAQEPLQFLLGRVPTYRESARRQGFTDHDVATLSDRLVDTLTVWGSPDTVAGRARALRAAGADHVNLTVLPAGNRSDLLWAADRLAAALSR</sequence>
<dbReference type="GO" id="GO:0016705">
    <property type="term" value="F:oxidoreductase activity, acting on paired donors, with incorporation or reduction of molecular oxygen"/>
    <property type="evidence" value="ECO:0007669"/>
    <property type="project" value="InterPro"/>
</dbReference>
<dbReference type="OrthoDB" id="4760590at2"/>
<reference evidence="2 3" key="1">
    <citation type="submission" date="2018-06" db="EMBL/GenBank/DDBJ databases">
        <authorList>
            <consortium name="Pathogen Informatics"/>
            <person name="Doyle S."/>
        </authorList>
    </citation>
    <scope>NUCLEOTIDE SEQUENCE [LARGE SCALE GENOMIC DNA]</scope>
    <source>
        <strain evidence="2 3">NCTC10821</strain>
    </source>
</reference>
<dbReference type="AlphaFoldDB" id="A0A378TM78"/>
<dbReference type="Gene3D" id="3.20.20.30">
    <property type="entry name" value="Luciferase-like domain"/>
    <property type="match status" value="1"/>
</dbReference>
<accession>A0A378TM78</accession>
<feature type="domain" description="Luciferase-like" evidence="1">
    <location>
        <begin position="115"/>
        <end position="240"/>
    </location>
</feature>
<dbReference type="Proteomes" id="UP000254978">
    <property type="component" value="Unassembled WGS sequence"/>
</dbReference>
<dbReference type="SUPFAM" id="SSF51679">
    <property type="entry name" value="Bacterial luciferase-like"/>
    <property type="match status" value="1"/>
</dbReference>